<dbReference type="GO" id="GO:0008270">
    <property type="term" value="F:zinc ion binding"/>
    <property type="evidence" value="ECO:0007669"/>
    <property type="project" value="UniProtKB-KW"/>
</dbReference>
<evidence type="ECO:0000259" key="10">
    <source>
        <dbReference type="PROSITE" id="PS50010"/>
    </source>
</evidence>
<dbReference type="GO" id="GO:0005085">
    <property type="term" value="F:guanyl-nucleotide exchange factor activity"/>
    <property type="evidence" value="ECO:0007669"/>
    <property type="project" value="UniProtKB-KW"/>
</dbReference>
<organism evidence="12 13">
    <name type="scientific">Microbotryum intermedium</name>
    <dbReference type="NCBI Taxonomy" id="269621"/>
    <lineage>
        <taxon>Eukaryota</taxon>
        <taxon>Fungi</taxon>
        <taxon>Dikarya</taxon>
        <taxon>Basidiomycota</taxon>
        <taxon>Pucciniomycotina</taxon>
        <taxon>Microbotryomycetes</taxon>
        <taxon>Microbotryales</taxon>
        <taxon>Microbotryaceae</taxon>
        <taxon>Microbotryum</taxon>
    </lineage>
</organism>
<evidence type="ECO:0000256" key="6">
    <source>
        <dbReference type="ARBA" id="ARBA00022833"/>
    </source>
</evidence>
<evidence type="ECO:0000256" key="4">
    <source>
        <dbReference type="ARBA" id="ARBA00022723"/>
    </source>
</evidence>
<dbReference type="SUPFAM" id="SSF50729">
    <property type="entry name" value="PH domain-like"/>
    <property type="match status" value="1"/>
</dbReference>
<evidence type="ECO:0000256" key="7">
    <source>
        <dbReference type="ARBA" id="ARBA00023212"/>
    </source>
</evidence>
<feature type="domain" description="FYVE-type" evidence="11">
    <location>
        <begin position="850"/>
        <end position="936"/>
    </location>
</feature>
<evidence type="ECO:0000256" key="5">
    <source>
        <dbReference type="ARBA" id="ARBA00022771"/>
    </source>
</evidence>
<feature type="compositionally biased region" description="Polar residues" evidence="9">
    <location>
        <begin position="78"/>
        <end position="98"/>
    </location>
</feature>
<dbReference type="STRING" id="269621.A0A238FMK3"/>
<dbReference type="GO" id="GO:0005856">
    <property type="term" value="C:cytoskeleton"/>
    <property type="evidence" value="ECO:0007669"/>
    <property type="project" value="UniProtKB-SubCell"/>
</dbReference>
<dbReference type="SUPFAM" id="SSF48065">
    <property type="entry name" value="DBL homology domain (DH-domain)"/>
    <property type="match status" value="1"/>
</dbReference>
<dbReference type="SMART" id="SM00064">
    <property type="entry name" value="FYVE"/>
    <property type="match status" value="1"/>
</dbReference>
<feature type="compositionally biased region" description="Polar residues" evidence="9">
    <location>
        <begin position="426"/>
        <end position="436"/>
    </location>
</feature>
<feature type="compositionally biased region" description="Low complexity" evidence="9">
    <location>
        <begin position="147"/>
        <end position="160"/>
    </location>
</feature>
<feature type="compositionally biased region" description="Polar residues" evidence="9">
    <location>
        <begin position="15"/>
        <end position="33"/>
    </location>
</feature>
<comment type="subcellular location">
    <subcellularLocation>
        <location evidence="1">Cytoplasm</location>
        <location evidence="1">Cytoskeleton</location>
    </subcellularLocation>
</comment>
<dbReference type="InterPro" id="IPR013083">
    <property type="entry name" value="Znf_RING/FYVE/PHD"/>
</dbReference>
<dbReference type="InterPro" id="IPR011993">
    <property type="entry name" value="PH-like_dom_sf"/>
</dbReference>
<feature type="region of interest" description="Disordered" evidence="9">
    <location>
        <begin position="1"/>
        <end position="33"/>
    </location>
</feature>
<dbReference type="OrthoDB" id="660555at2759"/>
<feature type="compositionally biased region" description="Low complexity" evidence="9">
    <location>
        <begin position="401"/>
        <end position="411"/>
    </location>
</feature>
<keyword evidence="7" id="KW-0206">Cytoskeleton</keyword>
<dbReference type="PANTHER" id="PTHR12673">
    <property type="entry name" value="FACIOGENITAL DYSPLASIA PROTEIN"/>
    <property type="match status" value="1"/>
</dbReference>
<dbReference type="PANTHER" id="PTHR12673:SF270">
    <property type="entry name" value="FYVE-TYPE DOMAIN-CONTAINING PROTEIN"/>
    <property type="match status" value="1"/>
</dbReference>
<dbReference type="Pfam" id="PF00621">
    <property type="entry name" value="RhoGEF"/>
    <property type="match status" value="1"/>
</dbReference>
<evidence type="ECO:0000256" key="3">
    <source>
        <dbReference type="ARBA" id="ARBA00022658"/>
    </source>
</evidence>
<dbReference type="GO" id="GO:0005737">
    <property type="term" value="C:cytoplasm"/>
    <property type="evidence" value="ECO:0007669"/>
    <property type="project" value="TreeGrafter"/>
</dbReference>
<dbReference type="Pfam" id="PF01363">
    <property type="entry name" value="FYVE"/>
    <property type="match status" value="1"/>
</dbReference>
<protein>
    <submittedName>
        <fullName evidence="12">BQ2448_7029 protein</fullName>
    </submittedName>
</protein>
<evidence type="ECO:0000256" key="8">
    <source>
        <dbReference type="PROSITE-ProRule" id="PRU00091"/>
    </source>
</evidence>
<keyword evidence="4" id="KW-0479">Metal-binding</keyword>
<dbReference type="InterPro" id="IPR000219">
    <property type="entry name" value="DH_dom"/>
</dbReference>
<dbReference type="Gene3D" id="2.30.29.30">
    <property type="entry name" value="Pleckstrin-homology domain (PH domain)/Phosphotyrosine-binding domain (PTB)"/>
    <property type="match status" value="1"/>
</dbReference>
<accession>A0A238FMK3</accession>
<feature type="region of interest" description="Disordered" evidence="9">
    <location>
        <begin position="203"/>
        <end position="236"/>
    </location>
</feature>
<dbReference type="PROSITE" id="PS50010">
    <property type="entry name" value="DH_2"/>
    <property type="match status" value="1"/>
</dbReference>
<keyword evidence="5 8" id="KW-0863">Zinc-finger</keyword>
<dbReference type="SUPFAM" id="SSF57903">
    <property type="entry name" value="FYVE/PHD zinc finger"/>
    <property type="match status" value="1"/>
</dbReference>
<keyword evidence="6" id="KW-0862">Zinc</keyword>
<keyword evidence="2" id="KW-0963">Cytoplasm</keyword>
<feature type="domain" description="DH" evidence="10">
    <location>
        <begin position="238"/>
        <end position="577"/>
    </location>
</feature>
<gene>
    <name evidence="12" type="ORF">BQ2448_7029</name>
</gene>
<dbReference type="InterPro" id="IPR011011">
    <property type="entry name" value="Znf_FYVE_PHD"/>
</dbReference>
<reference evidence="13" key="1">
    <citation type="submission" date="2016-09" db="EMBL/GenBank/DDBJ databases">
        <authorList>
            <person name="Jeantristanb JTB J.-T."/>
            <person name="Ricardo R."/>
        </authorList>
    </citation>
    <scope>NUCLEOTIDE SEQUENCE [LARGE SCALE GENOMIC DNA]</scope>
</reference>
<name>A0A238FMK3_9BASI</name>
<evidence type="ECO:0000256" key="2">
    <source>
        <dbReference type="ARBA" id="ARBA00022490"/>
    </source>
</evidence>
<keyword evidence="13" id="KW-1185">Reference proteome</keyword>
<dbReference type="Gene3D" id="1.20.900.10">
    <property type="entry name" value="Dbl homology (DH) domain"/>
    <property type="match status" value="1"/>
</dbReference>
<evidence type="ECO:0000256" key="9">
    <source>
        <dbReference type="SAM" id="MobiDB-lite"/>
    </source>
</evidence>
<sequence>MEDRTNASHALAPPTHSSPIVQESTCSRSESVLKPSTLSELRTGFHHEDGLVGPSPLLDFLVSTSRHQHLAASHLTRRQTAPTNPTHRSILASTTSCESLPEEDDRGPSDILSKVLTIRTSDIETKTDPPSSVSQSFTQVAPRERALSATSVSSSVSLDSASRRPRLPSTKRLSTASSASAHHPSFGPDGFQPFNMAVTASAMSSPYGSPRLRASSPLSRPQSIVSMNDEEVSRRQERRWKIAEEFRDSERTYLATLEMIDTVYYRPLCATLPADATILRRRSTRANVAEPSSDMSPNPMSSSRLRRSSPTRSVPISLSMGTAPPVLGRHTIKEVFSNFGDIVNLSRVVLASLENSVPSRPSPPIGLSQVGTPSTAPISSPGSRPSSYPPDSRRGEAGQRAAAFPSAASPPGQRFCGSLSHEQRSLKQTTYVSGQRSIPRPRASSHRRCTPPRDIGSSLLPVLPYLKQYSIFVSNFATSLARLSSLEGPPGQGKSASSSDERARWHAFIAEGGHGNDGRARGLGLSGLLLNIVQRIPRYRLLLQDLIRFTEFDHEDYAALEKAFALVDEGSERTSLVVASHLESQIRSHDSDLELLHLQRAFANLDFALLEPGRRLVKWGKVLKVDHKGNKQSRLLLLFNDMLLCATDSSSTDDVPGPPAKELEPSKWATSDLRLDHRFALETLTVLGVDAGIISAIPTNSELFTFQLVSPERSFAVSVLLLVCPEFKTSWIDAIRLTASGLLEARQSLKRSLRIGRAHTRRVSMPSSLFMAPTSSLLPHPTSLGAIPPTPLSFQDVTSEDRSQTHQDYFTFAPRRPLDEAEDDAASAPSSPADVLIRVQDYTAPIWIPDTSATRCMRCCELFGLWRRRHHCRLCGLVVCWRCSQRVCLSLSACAVFPQLCPDMPVDLALFVQEVIIPGQVDQMARACDACFVSISSTSAQGPLNPRMIETASLVLETRVMGGEGDEMESLLLPSSIIAHSSVVRQVGGTVKMRRRLTNLLTRREVGKTVATAER</sequence>
<proteinExistence type="predicted"/>
<keyword evidence="3" id="KW-0344">Guanine-nucleotide releasing factor</keyword>
<evidence type="ECO:0000313" key="12">
    <source>
        <dbReference type="EMBL" id="SCV73104.1"/>
    </source>
</evidence>
<dbReference type="EMBL" id="FMSP01000017">
    <property type="protein sequence ID" value="SCV73104.1"/>
    <property type="molecule type" value="Genomic_DNA"/>
</dbReference>
<feature type="compositionally biased region" description="Polar residues" evidence="9">
    <location>
        <begin position="128"/>
        <end position="139"/>
    </location>
</feature>
<evidence type="ECO:0000313" key="13">
    <source>
        <dbReference type="Proteomes" id="UP000198372"/>
    </source>
</evidence>
<feature type="region of interest" description="Disordered" evidence="9">
    <location>
        <begin position="285"/>
        <end position="318"/>
    </location>
</feature>
<dbReference type="InterPro" id="IPR017455">
    <property type="entry name" value="Znf_FYVE-rel"/>
</dbReference>
<dbReference type="AlphaFoldDB" id="A0A238FMK3"/>
<feature type="compositionally biased region" description="Low complexity" evidence="9">
    <location>
        <begin position="377"/>
        <end position="390"/>
    </location>
</feature>
<feature type="compositionally biased region" description="Low complexity" evidence="9">
    <location>
        <begin position="209"/>
        <end position="223"/>
    </location>
</feature>
<dbReference type="InterPro" id="IPR001849">
    <property type="entry name" value="PH_domain"/>
</dbReference>
<feature type="region of interest" description="Disordered" evidence="9">
    <location>
        <begin position="356"/>
        <end position="453"/>
    </location>
</feature>
<dbReference type="Proteomes" id="UP000198372">
    <property type="component" value="Unassembled WGS sequence"/>
</dbReference>
<evidence type="ECO:0000259" key="11">
    <source>
        <dbReference type="PROSITE" id="PS50178"/>
    </source>
</evidence>
<dbReference type="Gene3D" id="3.30.40.10">
    <property type="entry name" value="Zinc/RING finger domain, C3HC4 (zinc finger)"/>
    <property type="match status" value="1"/>
</dbReference>
<dbReference type="PROSITE" id="PS50178">
    <property type="entry name" value="ZF_FYVE"/>
    <property type="match status" value="1"/>
</dbReference>
<dbReference type="InterPro" id="IPR000306">
    <property type="entry name" value="Znf_FYVE"/>
</dbReference>
<feature type="compositionally biased region" description="Low complexity" evidence="9">
    <location>
        <begin position="291"/>
        <end position="303"/>
    </location>
</feature>
<evidence type="ECO:0000256" key="1">
    <source>
        <dbReference type="ARBA" id="ARBA00004245"/>
    </source>
</evidence>
<dbReference type="InterPro" id="IPR035899">
    <property type="entry name" value="DBL_dom_sf"/>
</dbReference>
<dbReference type="InterPro" id="IPR051092">
    <property type="entry name" value="FYVE_RhoGEF_PH"/>
</dbReference>
<dbReference type="SMART" id="SM00233">
    <property type="entry name" value="PH"/>
    <property type="match status" value="1"/>
</dbReference>
<feature type="region of interest" description="Disordered" evidence="9">
    <location>
        <begin position="74"/>
        <end position="189"/>
    </location>
</feature>